<accession>A0ABP2YQ72</accession>
<dbReference type="InterPro" id="IPR029063">
    <property type="entry name" value="SAM-dependent_MTases_sf"/>
</dbReference>
<gene>
    <name evidence="8" type="ORF">HMPREF0860_0861</name>
</gene>
<dbReference type="PROSITE" id="PS00092">
    <property type="entry name" value="N6_MTASE"/>
    <property type="match status" value="1"/>
</dbReference>
<dbReference type="InterPro" id="IPR003356">
    <property type="entry name" value="DNA_methylase_A-5"/>
</dbReference>
<protein>
    <recommendedName>
        <fullName evidence="2">site-specific DNA-methyltransferase (adenine-specific)</fullName>
        <ecNumber evidence="2">2.1.1.72</ecNumber>
    </recommendedName>
</protein>
<reference evidence="8 9" key="1">
    <citation type="submission" date="2013-08" db="EMBL/GenBank/DDBJ databases">
        <authorList>
            <person name="Durkin A.S."/>
            <person name="Haft D.R."/>
            <person name="McCorrison J."/>
            <person name="Torralba M."/>
            <person name="Gillis M."/>
            <person name="Haft D.H."/>
            <person name="Methe B."/>
            <person name="Sutton G."/>
            <person name="Nelson K.E."/>
        </authorList>
    </citation>
    <scope>NUCLEOTIDE SEQUENCE [LARGE SCALE GENOMIC DNA]</scope>
    <source>
        <strain evidence="8 9">ATCC 35536</strain>
    </source>
</reference>
<dbReference type="InterPro" id="IPR050953">
    <property type="entry name" value="N4_N6_ade-DNA_methylase"/>
</dbReference>
<dbReference type="SUPFAM" id="SSF53335">
    <property type="entry name" value="S-adenosyl-L-methionine-dependent methyltransferases"/>
    <property type="match status" value="1"/>
</dbReference>
<evidence type="ECO:0000313" key="8">
    <source>
        <dbReference type="EMBL" id="ERK04363.1"/>
    </source>
</evidence>
<evidence type="ECO:0000256" key="1">
    <source>
        <dbReference type="ARBA" id="ARBA00006594"/>
    </source>
</evidence>
<feature type="domain" description="DNA methylase adenine-specific" evidence="7">
    <location>
        <begin position="28"/>
        <end position="268"/>
    </location>
</feature>
<dbReference type="EMBL" id="AVQI01000023">
    <property type="protein sequence ID" value="ERK04363.1"/>
    <property type="molecule type" value="Genomic_DNA"/>
</dbReference>
<keyword evidence="4" id="KW-0808">Transferase</keyword>
<dbReference type="EC" id="2.1.1.72" evidence="2"/>
<name>A0ABP2YQ72_TRESO</name>
<comment type="caution">
    <text evidence="8">The sequence shown here is derived from an EMBL/GenBank/DDBJ whole genome shotgun (WGS) entry which is preliminary data.</text>
</comment>
<dbReference type="PANTHER" id="PTHR33841">
    <property type="entry name" value="DNA METHYLTRANSFERASE YEEA-RELATED"/>
    <property type="match status" value="1"/>
</dbReference>
<sequence length="481" mass="55393">MLFSIVVYERQSDIGLMKMRVKNYSLISKNYEISLEPTYRKEKGIFYTDIDLASHIVKFLDLPKSSVILDPCCGTGNFLTEAKELGYEKIYGADIDKGAILLAKKNIDTNNIRTLDTLGNDAEYILNKFNLSEPVDAIIGNPPYAPIAKDIMIDTSDYLFLRKVKDSGSNLFIAAMYRAFDLIKSNGTISYIIPKNFLHIASYSMLRKIILNEKKIVSILDIGKYFKNVRGEQIVLTLENKFMNNNNISIYKYESYEFVKKLEVSQSFYKDEILLFGSEEDFTIYKKLEGTYQKFSNICTGYVGRGKSKSDKAIAGKDIRKFSFKNIEVPKKGNKVFIQNIYSAEAGIIASFAGNLEATETVTVFTDGDEKMCRYILGFLHSNLCNYYLLKFCYNNSKLTMHTDAKYLKKLPLIIKDNTFSKIISIVKSLEKIDYMSESWFDMLESLNDLIYKTYNISENERLHIDFQMKSIQSKRWHNDK</sequence>
<dbReference type="PANTHER" id="PTHR33841:SF1">
    <property type="entry name" value="DNA METHYLTRANSFERASE A"/>
    <property type="match status" value="1"/>
</dbReference>
<evidence type="ECO:0000256" key="4">
    <source>
        <dbReference type="ARBA" id="ARBA00022679"/>
    </source>
</evidence>
<comment type="catalytic activity">
    <reaction evidence="6">
        <text>a 2'-deoxyadenosine in DNA + S-adenosyl-L-methionine = an N(6)-methyl-2'-deoxyadenosine in DNA + S-adenosyl-L-homocysteine + H(+)</text>
        <dbReference type="Rhea" id="RHEA:15197"/>
        <dbReference type="Rhea" id="RHEA-COMP:12418"/>
        <dbReference type="Rhea" id="RHEA-COMP:12419"/>
        <dbReference type="ChEBI" id="CHEBI:15378"/>
        <dbReference type="ChEBI" id="CHEBI:57856"/>
        <dbReference type="ChEBI" id="CHEBI:59789"/>
        <dbReference type="ChEBI" id="CHEBI:90615"/>
        <dbReference type="ChEBI" id="CHEBI:90616"/>
        <dbReference type="EC" id="2.1.1.72"/>
    </reaction>
</comment>
<keyword evidence="3" id="KW-0489">Methyltransferase</keyword>
<evidence type="ECO:0000256" key="5">
    <source>
        <dbReference type="ARBA" id="ARBA00022747"/>
    </source>
</evidence>
<keyword evidence="5" id="KW-0680">Restriction system</keyword>
<dbReference type="PRINTS" id="PR00507">
    <property type="entry name" value="N12N6MTFRASE"/>
</dbReference>
<keyword evidence="9" id="KW-1185">Reference proteome</keyword>
<dbReference type="Pfam" id="PF02384">
    <property type="entry name" value="N6_Mtase"/>
    <property type="match status" value="1"/>
</dbReference>
<dbReference type="Gene3D" id="3.40.50.150">
    <property type="entry name" value="Vaccinia Virus protein VP39"/>
    <property type="match status" value="1"/>
</dbReference>
<dbReference type="InterPro" id="IPR002052">
    <property type="entry name" value="DNA_methylase_N6_adenine_CS"/>
</dbReference>
<dbReference type="CDD" id="cd02440">
    <property type="entry name" value="AdoMet_MTases"/>
    <property type="match status" value="1"/>
</dbReference>
<organism evidence="8 9">
    <name type="scientific">Treponema socranskii subsp. socranskii VPI DR56BR1116 = ATCC 35536</name>
    <dbReference type="NCBI Taxonomy" id="1125725"/>
    <lineage>
        <taxon>Bacteria</taxon>
        <taxon>Pseudomonadati</taxon>
        <taxon>Spirochaetota</taxon>
        <taxon>Spirochaetia</taxon>
        <taxon>Spirochaetales</taxon>
        <taxon>Treponemataceae</taxon>
        <taxon>Treponema</taxon>
    </lineage>
</organism>
<dbReference type="RefSeq" id="WP_021495514.1">
    <property type="nucleotide sequence ID" value="NZ_AVQI01000023.1"/>
</dbReference>
<evidence type="ECO:0000256" key="6">
    <source>
        <dbReference type="ARBA" id="ARBA00047942"/>
    </source>
</evidence>
<comment type="similarity">
    <text evidence="1">Belongs to the N(4)/N(6)-methyltransferase family.</text>
</comment>
<evidence type="ECO:0000313" key="9">
    <source>
        <dbReference type="Proteomes" id="UP000016646"/>
    </source>
</evidence>
<evidence type="ECO:0000256" key="3">
    <source>
        <dbReference type="ARBA" id="ARBA00022603"/>
    </source>
</evidence>
<evidence type="ECO:0000259" key="7">
    <source>
        <dbReference type="Pfam" id="PF02384"/>
    </source>
</evidence>
<evidence type="ECO:0000256" key="2">
    <source>
        <dbReference type="ARBA" id="ARBA00011900"/>
    </source>
</evidence>
<proteinExistence type="inferred from homology"/>
<dbReference type="Proteomes" id="UP000016646">
    <property type="component" value="Unassembled WGS sequence"/>
</dbReference>